<organism evidence="1 2">
    <name type="scientific">Melastoma candidum</name>
    <dbReference type="NCBI Taxonomy" id="119954"/>
    <lineage>
        <taxon>Eukaryota</taxon>
        <taxon>Viridiplantae</taxon>
        <taxon>Streptophyta</taxon>
        <taxon>Embryophyta</taxon>
        <taxon>Tracheophyta</taxon>
        <taxon>Spermatophyta</taxon>
        <taxon>Magnoliopsida</taxon>
        <taxon>eudicotyledons</taxon>
        <taxon>Gunneridae</taxon>
        <taxon>Pentapetalae</taxon>
        <taxon>rosids</taxon>
        <taxon>malvids</taxon>
        <taxon>Myrtales</taxon>
        <taxon>Melastomataceae</taxon>
        <taxon>Melastomatoideae</taxon>
        <taxon>Melastomateae</taxon>
        <taxon>Melastoma</taxon>
    </lineage>
</organism>
<protein>
    <submittedName>
        <fullName evidence="1">Uncharacterized protein</fullName>
    </submittedName>
</protein>
<sequence length="131" mass="14714">MVSCIERRSKQGFSGLTLNCLRLGDQAVKYFLRPHLQELHLLKGSLLTPQVIAFISDNCPDLRVLTVEFTDDDPHFTIAKNKSLSLILNVISDVLVAKLTSYLPQLLVLELEDIQTCFHVLFSDLTDSGLQ</sequence>
<keyword evidence="2" id="KW-1185">Reference proteome</keyword>
<dbReference type="Proteomes" id="UP001057402">
    <property type="component" value="Chromosome 7"/>
</dbReference>
<evidence type="ECO:0000313" key="1">
    <source>
        <dbReference type="EMBL" id="KAI4340535.1"/>
    </source>
</evidence>
<accession>A0ACB9P221</accession>
<evidence type="ECO:0000313" key="2">
    <source>
        <dbReference type="Proteomes" id="UP001057402"/>
    </source>
</evidence>
<gene>
    <name evidence="1" type="ORF">MLD38_025361</name>
</gene>
<dbReference type="EMBL" id="CM042886">
    <property type="protein sequence ID" value="KAI4340535.1"/>
    <property type="molecule type" value="Genomic_DNA"/>
</dbReference>
<name>A0ACB9P221_9MYRT</name>
<reference evidence="2" key="1">
    <citation type="journal article" date="2023" name="Front. Plant Sci.">
        <title>Chromosomal-level genome assembly of Melastoma candidum provides insights into trichome evolution.</title>
        <authorList>
            <person name="Zhong Y."/>
            <person name="Wu W."/>
            <person name="Sun C."/>
            <person name="Zou P."/>
            <person name="Liu Y."/>
            <person name="Dai S."/>
            <person name="Zhou R."/>
        </authorList>
    </citation>
    <scope>NUCLEOTIDE SEQUENCE [LARGE SCALE GENOMIC DNA]</scope>
</reference>
<comment type="caution">
    <text evidence="1">The sequence shown here is derived from an EMBL/GenBank/DDBJ whole genome shotgun (WGS) entry which is preliminary data.</text>
</comment>
<proteinExistence type="predicted"/>